<dbReference type="OrthoDB" id="9153011at2"/>
<dbReference type="AlphaFoldDB" id="A0A844B4B9"/>
<dbReference type="EMBL" id="WJBU01000002">
    <property type="protein sequence ID" value="MRD46106.1"/>
    <property type="molecule type" value="Genomic_DNA"/>
</dbReference>
<sequence length="147" mass="16194">MATFIPSSEEGNMNYFEAAFGDFAPHRDEDAAIKFVLNVIMLDNRLDELAELIVAGNSLGAIEGEPGWTLERRDEQDEGKACYGRWPSGARFRAYVDPQGYELAHPEFFMARDVIARYLSQAMDAYAAADVAGEHASALGRVRAALS</sequence>
<organism evidence="1 2">
    <name type="scientific">Caenimonas koreensis DSM 17982</name>
    <dbReference type="NCBI Taxonomy" id="1121255"/>
    <lineage>
        <taxon>Bacteria</taxon>
        <taxon>Pseudomonadati</taxon>
        <taxon>Pseudomonadota</taxon>
        <taxon>Betaproteobacteria</taxon>
        <taxon>Burkholderiales</taxon>
        <taxon>Comamonadaceae</taxon>
        <taxon>Caenimonas</taxon>
    </lineage>
</organism>
<reference evidence="1 2" key="1">
    <citation type="submission" date="2019-11" db="EMBL/GenBank/DDBJ databases">
        <title>Caenimonas koreensis gen. nov., sp. nov., isolated from activated sludge.</title>
        <authorList>
            <person name="Seung H.R."/>
        </authorList>
    </citation>
    <scope>NUCLEOTIDE SEQUENCE [LARGE SCALE GENOMIC DNA]</scope>
    <source>
        <strain evidence="1 2">EMB320</strain>
    </source>
</reference>
<keyword evidence="2" id="KW-1185">Reference proteome</keyword>
<protein>
    <submittedName>
        <fullName evidence="1">Uncharacterized protein</fullName>
    </submittedName>
</protein>
<gene>
    <name evidence="1" type="ORF">GHT07_02360</name>
</gene>
<evidence type="ECO:0000313" key="2">
    <source>
        <dbReference type="Proteomes" id="UP000487350"/>
    </source>
</evidence>
<accession>A0A844B4B9</accession>
<comment type="caution">
    <text evidence="1">The sequence shown here is derived from an EMBL/GenBank/DDBJ whole genome shotgun (WGS) entry which is preliminary data.</text>
</comment>
<dbReference type="Proteomes" id="UP000487350">
    <property type="component" value="Unassembled WGS sequence"/>
</dbReference>
<name>A0A844B4B9_9BURK</name>
<proteinExistence type="predicted"/>
<evidence type="ECO:0000313" key="1">
    <source>
        <dbReference type="EMBL" id="MRD46106.1"/>
    </source>
</evidence>
<dbReference type="RefSeq" id="WP_153583462.1">
    <property type="nucleotide sequence ID" value="NZ_WJBU01000002.1"/>
</dbReference>